<name>A0A0D2FDW3_9EURO</name>
<evidence type="ECO:0008006" key="4">
    <source>
        <dbReference type="Google" id="ProtNLM"/>
    </source>
</evidence>
<dbReference type="FunFam" id="1.25.10.10:FF:000257">
    <property type="entry name" value="Conidiophore development protein hymA"/>
    <property type="match status" value="1"/>
</dbReference>
<keyword evidence="3" id="KW-1185">Reference proteome</keyword>
<dbReference type="InterPro" id="IPR016024">
    <property type="entry name" value="ARM-type_fold"/>
</dbReference>
<dbReference type="SUPFAM" id="SSF48371">
    <property type="entry name" value="ARM repeat"/>
    <property type="match status" value="1"/>
</dbReference>
<dbReference type="PANTHER" id="PTHR10182:SF3">
    <property type="entry name" value="PROTEIN MO25"/>
    <property type="match status" value="1"/>
</dbReference>
<sequence length="388" mass="44569">MAFLFGGRGRQKQPAEIARSLKDLLVKLHEPSPSPKIEEDVAKHMSQMKLIVQGTPEVECSPEQVHQLVHCIIQEDILFELAKSIRLLPFEARKDAQIIFSHILRYKTPSTPSSPQSGNQEPSAITYLVSQRPEIIVELCRGYEFPQSAMPCGTVLRQALQYETIAAVILYDESQPGEKAVQLKDVDVSRKQTGTGVFWRFFDWINKGSFEVSADAFTTFREILTKHKQLVSQYLTTNYTLFFTQHYNPTLLLSPSYVTKRQSIKLLGELLLHRSNYTIMTQFVSSADHLKLTMTLLKDDRKMVQYEAFHVFKVFVANPNKSDEVKRILVRNRARLLKFLPTFLEGRTDDDQFLDEKSFLVRQIENLPDEESLLREQQENSGQVRVGA</sequence>
<reference evidence="2 3" key="1">
    <citation type="submission" date="2015-01" db="EMBL/GenBank/DDBJ databases">
        <title>The Genome Sequence of Capronia semiimmersa CBS27337.</title>
        <authorList>
            <consortium name="The Broad Institute Genomics Platform"/>
            <person name="Cuomo C."/>
            <person name="de Hoog S."/>
            <person name="Gorbushina A."/>
            <person name="Stielow B."/>
            <person name="Teixiera M."/>
            <person name="Abouelleil A."/>
            <person name="Chapman S.B."/>
            <person name="Priest M."/>
            <person name="Young S.K."/>
            <person name="Wortman J."/>
            <person name="Nusbaum C."/>
            <person name="Birren B."/>
        </authorList>
    </citation>
    <scope>NUCLEOTIDE SEQUENCE [LARGE SCALE GENOMIC DNA]</scope>
    <source>
        <strain evidence="2 3">CBS 27337</strain>
    </source>
</reference>
<dbReference type="Proteomes" id="UP000054266">
    <property type="component" value="Unassembled WGS sequence"/>
</dbReference>
<organism evidence="2 3">
    <name type="scientific">Phialophora macrospora</name>
    <dbReference type="NCBI Taxonomy" id="1851006"/>
    <lineage>
        <taxon>Eukaryota</taxon>
        <taxon>Fungi</taxon>
        <taxon>Dikarya</taxon>
        <taxon>Ascomycota</taxon>
        <taxon>Pezizomycotina</taxon>
        <taxon>Eurotiomycetes</taxon>
        <taxon>Chaetothyriomycetidae</taxon>
        <taxon>Chaetothyriales</taxon>
        <taxon>Herpotrichiellaceae</taxon>
        <taxon>Phialophora</taxon>
    </lineage>
</organism>
<dbReference type="PANTHER" id="PTHR10182">
    <property type="entry name" value="CALCIUM-BINDING PROTEIN 39-RELATED"/>
    <property type="match status" value="1"/>
</dbReference>
<dbReference type="GO" id="GO:0035556">
    <property type="term" value="P:intracellular signal transduction"/>
    <property type="evidence" value="ECO:0007669"/>
    <property type="project" value="TreeGrafter"/>
</dbReference>
<accession>A0A0D2FDW3</accession>
<evidence type="ECO:0000313" key="2">
    <source>
        <dbReference type="EMBL" id="KIW66248.1"/>
    </source>
</evidence>
<dbReference type="EMBL" id="KN846960">
    <property type="protein sequence ID" value="KIW66248.1"/>
    <property type="molecule type" value="Genomic_DNA"/>
</dbReference>
<dbReference type="AlphaFoldDB" id="A0A0D2FDW3"/>
<dbReference type="InterPro" id="IPR011989">
    <property type="entry name" value="ARM-like"/>
</dbReference>
<evidence type="ECO:0000256" key="1">
    <source>
        <dbReference type="ARBA" id="ARBA00011012"/>
    </source>
</evidence>
<proteinExistence type="inferred from homology"/>
<protein>
    <recommendedName>
        <fullName evidence="4">Conidiophore development protein hymA</fullName>
    </recommendedName>
</protein>
<dbReference type="InterPro" id="IPR013878">
    <property type="entry name" value="Mo25"/>
</dbReference>
<dbReference type="Gene3D" id="1.25.10.10">
    <property type="entry name" value="Leucine-rich Repeat Variant"/>
    <property type="match status" value="1"/>
</dbReference>
<gene>
    <name evidence="2" type="ORF">PV04_08448</name>
</gene>
<comment type="similarity">
    <text evidence="1">Belongs to the Mo25 family.</text>
</comment>
<dbReference type="GO" id="GO:0005737">
    <property type="term" value="C:cytoplasm"/>
    <property type="evidence" value="ECO:0007669"/>
    <property type="project" value="UniProtKB-ARBA"/>
</dbReference>
<dbReference type="Pfam" id="PF08569">
    <property type="entry name" value="Mo25"/>
    <property type="match status" value="1"/>
</dbReference>
<dbReference type="STRING" id="5601.A0A0D2FDW3"/>
<evidence type="ECO:0000313" key="3">
    <source>
        <dbReference type="Proteomes" id="UP000054266"/>
    </source>
</evidence>
<dbReference type="GO" id="GO:0043539">
    <property type="term" value="F:protein serine/threonine kinase activator activity"/>
    <property type="evidence" value="ECO:0007669"/>
    <property type="project" value="TreeGrafter"/>
</dbReference>